<dbReference type="AlphaFoldDB" id="A0A9J5X3U2"/>
<keyword evidence="2" id="KW-1185">Reference proteome</keyword>
<comment type="caution">
    <text evidence="1">The sequence shown here is derived from an EMBL/GenBank/DDBJ whole genome shotgun (WGS) entry which is preliminary data.</text>
</comment>
<accession>A0A9J5X3U2</accession>
<proteinExistence type="predicted"/>
<gene>
    <name evidence="1" type="ORF">H5410_052513</name>
</gene>
<protein>
    <submittedName>
        <fullName evidence="1">Uncharacterized protein</fullName>
    </submittedName>
</protein>
<dbReference type="Proteomes" id="UP000824120">
    <property type="component" value="Chromosome 10"/>
</dbReference>
<dbReference type="EMBL" id="JACXVP010000010">
    <property type="protein sequence ID" value="KAG5581886.1"/>
    <property type="molecule type" value="Genomic_DNA"/>
</dbReference>
<sequence>MGYFLLAWKHVALWRVTFHALMNLSLILKRKFVVKGLFMVHGCSYLDILFEPRIYVLNFLEIGYWRELIETLAWAMRPNHTFGQFDSMER</sequence>
<evidence type="ECO:0000313" key="1">
    <source>
        <dbReference type="EMBL" id="KAG5581886.1"/>
    </source>
</evidence>
<organism evidence="1 2">
    <name type="scientific">Solanum commersonii</name>
    <name type="common">Commerson's wild potato</name>
    <name type="synonym">Commerson's nightshade</name>
    <dbReference type="NCBI Taxonomy" id="4109"/>
    <lineage>
        <taxon>Eukaryota</taxon>
        <taxon>Viridiplantae</taxon>
        <taxon>Streptophyta</taxon>
        <taxon>Embryophyta</taxon>
        <taxon>Tracheophyta</taxon>
        <taxon>Spermatophyta</taxon>
        <taxon>Magnoliopsida</taxon>
        <taxon>eudicotyledons</taxon>
        <taxon>Gunneridae</taxon>
        <taxon>Pentapetalae</taxon>
        <taxon>asterids</taxon>
        <taxon>lamiids</taxon>
        <taxon>Solanales</taxon>
        <taxon>Solanaceae</taxon>
        <taxon>Solanoideae</taxon>
        <taxon>Solaneae</taxon>
        <taxon>Solanum</taxon>
    </lineage>
</organism>
<name>A0A9J5X3U2_SOLCO</name>
<reference evidence="1 2" key="1">
    <citation type="submission" date="2020-09" db="EMBL/GenBank/DDBJ databases">
        <title>De no assembly of potato wild relative species, Solanum commersonii.</title>
        <authorList>
            <person name="Cho K."/>
        </authorList>
    </citation>
    <scope>NUCLEOTIDE SEQUENCE [LARGE SCALE GENOMIC DNA]</scope>
    <source>
        <strain evidence="1">LZ3.2</strain>
        <tissue evidence="1">Leaf</tissue>
    </source>
</reference>
<evidence type="ECO:0000313" key="2">
    <source>
        <dbReference type="Proteomes" id="UP000824120"/>
    </source>
</evidence>